<dbReference type="Proteomes" id="UP000001774">
    <property type="component" value="Segment"/>
</dbReference>
<keyword evidence="2" id="KW-1185">Reference proteome</keyword>
<evidence type="ECO:0000313" key="1">
    <source>
        <dbReference type="EMBL" id="AAP58723.1"/>
    </source>
</evidence>
<protein>
    <submittedName>
        <fullName evidence="1">55L</fullName>
    </submittedName>
</protein>
<dbReference type="EMBL" id="AY299121">
    <property type="protein sequence ID" value="AAP58723.1"/>
    <property type="molecule type" value="Genomic_DNA"/>
</dbReference>
<dbReference type="RefSeq" id="NP_859003.1">
    <property type="nucleotide sequence ID" value="NC_004902.1"/>
</dbReference>
<dbReference type="GeneID" id="2648402"/>
<sequence length="75" mass="8491">MPLRRQEMTMSNKSTTLKLQLTDGRIIDLKATWDDESLKYRITAKEIPHMIAYTPSLSEAKTHVLRAIWAGGGTC</sequence>
<proteinExistence type="predicted"/>
<organism evidence="1 2">
    <name type="scientific">Xanthomonas phage Xp10</name>
    <dbReference type="NCBI Taxonomy" id="2907956"/>
    <lineage>
        <taxon>Viruses</taxon>
        <taxon>Duplodnaviria</taxon>
        <taxon>Heunggongvirae</taxon>
        <taxon>Uroviricota</taxon>
        <taxon>Caudoviricetes</taxon>
        <taxon>Xipdecavirus</taxon>
        <taxon>Xipdecavirus Xp10</taxon>
    </lineage>
</organism>
<name>Q7Y5G1_9CAUD</name>
<reference evidence="1 2" key="1">
    <citation type="journal article" date="2003" name="J. Mol. Biol.">
        <title>Genome of Xanthomonas oryzae bacteriophage Xp10: an odd T-odd phage.</title>
        <authorList>
            <person name="Yuzenkova J."/>
            <person name="Nechaev S."/>
            <person name="Berlin J."/>
            <person name="Rogulja D."/>
            <person name="Kuznedelov K."/>
            <person name="Inman R."/>
            <person name="Mushegian A."/>
            <person name="Severinov K."/>
        </authorList>
    </citation>
    <scope>NUCLEOTIDE SEQUENCE</scope>
</reference>
<evidence type="ECO:0000313" key="2">
    <source>
        <dbReference type="Proteomes" id="UP000001774"/>
    </source>
</evidence>
<dbReference type="KEGG" id="vg:2648402"/>
<accession>Q7Y5G1</accession>